<evidence type="ECO:0000313" key="3">
    <source>
        <dbReference type="Ensembl" id="ENSHHUP00000067961.1"/>
    </source>
</evidence>
<dbReference type="Proteomes" id="UP000314982">
    <property type="component" value="Unassembled WGS sequence"/>
</dbReference>
<dbReference type="AlphaFoldDB" id="A0A4W5PT71"/>
<dbReference type="Ensembl" id="ENSHHUT00000070246.1">
    <property type="protein sequence ID" value="ENSHHUP00000067961.1"/>
    <property type="gene ID" value="ENSHHUG00000040077.1"/>
</dbReference>
<accession>A0A4W5PT71</accession>
<evidence type="ECO:0000313" key="4">
    <source>
        <dbReference type="Proteomes" id="UP000314982"/>
    </source>
</evidence>
<feature type="signal peptide" evidence="1">
    <location>
        <begin position="1"/>
        <end position="20"/>
    </location>
</feature>
<protein>
    <recommendedName>
        <fullName evidence="2">Reverse transcriptase domain-containing protein</fullName>
    </recommendedName>
</protein>
<evidence type="ECO:0000259" key="2">
    <source>
        <dbReference type="PROSITE" id="PS50878"/>
    </source>
</evidence>
<reference evidence="4" key="1">
    <citation type="submission" date="2018-06" db="EMBL/GenBank/DDBJ databases">
        <title>Genome assembly of Danube salmon.</title>
        <authorList>
            <person name="Macqueen D.J."/>
            <person name="Gundappa M.K."/>
        </authorList>
    </citation>
    <scope>NUCLEOTIDE SEQUENCE [LARGE SCALE GENOMIC DNA]</scope>
</reference>
<feature type="chain" id="PRO_5021320063" description="Reverse transcriptase domain-containing protein" evidence="1">
    <location>
        <begin position="21"/>
        <end position="291"/>
    </location>
</feature>
<organism evidence="3 4">
    <name type="scientific">Hucho hucho</name>
    <name type="common">huchen</name>
    <dbReference type="NCBI Taxonomy" id="62062"/>
    <lineage>
        <taxon>Eukaryota</taxon>
        <taxon>Metazoa</taxon>
        <taxon>Chordata</taxon>
        <taxon>Craniata</taxon>
        <taxon>Vertebrata</taxon>
        <taxon>Euteleostomi</taxon>
        <taxon>Actinopterygii</taxon>
        <taxon>Neopterygii</taxon>
        <taxon>Teleostei</taxon>
        <taxon>Protacanthopterygii</taxon>
        <taxon>Salmoniformes</taxon>
        <taxon>Salmonidae</taxon>
        <taxon>Salmoninae</taxon>
        <taxon>Hucho</taxon>
    </lineage>
</organism>
<proteinExistence type="predicted"/>
<keyword evidence="1" id="KW-0732">Signal</keyword>
<dbReference type="PROSITE" id="PS50878">
    <property type="entry name" value="RT_POL"/>
    <property type="match status" value="1"/>
</dbReference>
<dbReference type="GeneTree" id="ENSGT01020000230367"/>
<reference evidence="3" key="3">
    <citation type="submission" date="2025-09" db="UniProtKB">
        <authorList>
            <consortium name="Ensembl"/>
        </authorList>
    </citation>
    <scope>IDENTIFICATION</scope>
</reference>
<reference evidence="3" key="2">
    <citation type="submission" date="2025-08" db="UniProtKB">
        <authorList>
            <consortium name="Ensembl"/>
        </authorList>
    </citation>
    <scope>IDENTIFICATION</scope>
</reference>
<dbReference type="Pfam" id="PF00078">
    <property type="entry name" value="RVT_1"/>
    <property type="match status" value="1"/>
</dbReference>
<keyword evidence="4" id="KW-1185">Reference proteome</keyword>
<dbReference type="STRING" id="62062.ENSHHUP00000067961"/>
<dbReference type="InterPro" id="IPR000477">
    <property type="entry name" value="RT_dom"/>
</dbReference>
<name>A0A4W5PT71_9TELE</name>
<dbReference type="PANTHER" id="PTHR33332">
    <property type="entry name" value="REVERSE TRANSCRIPTASE DOMAIN-CONTAINING PROTEIN"/>
    <property type="match status" value="1"/>
</dbReference>
<evidence type="ECO:0000256" key="1">
    <source>
        <dbReference type="SAM" id="SignalP"/>
    </source>
</evidence>
<sequence length="291" mass="33232">MKPKQALCNWILDFLTGCLQVVRVGSNTSATLILNTGAPQGCVLSPLLYSLFTHDCMARHDSNTIIKFADDTTVVGLITDNDETAYREEVRDLAVCCQDNSLSLNVTKTKEMIVDYRKRRTEHGPILIDGAVVEQVVSFKFLGVYINKLEWSKHTKTVVKRARQSLFHLWRLKRFGMGPEILKRFYSCNIESILTGCITAWYGNCSASDHKALQRVVRTAQYITGAMLPAIQALYTRRCQRKALKIVKDPRHPSHRLFSLLPHGKRYRSAKSRTKRLLNSFYPQAIRLLNR</sequence>
<feature type="domain" description="Reverse transcriptase" evidence="2">
    <location>
        <begin position="1"/>
        <end position="146"/>
    </location>
</feature>
<dbReference type="SUPFAM" id="SSF56672">
    <property type="entry name" value="DNA/RNA polymerases"/>
    <property type="match status" value="1"/>
</dbReference>
<dbReference type="InterPro" id="IPR043502">
    <property type="entry name" value="DNA/RNA_pol_sf"/>
</dbReference>